<proteinExistence type="predicted"/>
<evidence type="ECO:0000313" key="2">
    <source>
        <dbReference type="Proteomes" id="UP001159042"/>
    </source>
</evidence>
<dbReference type="Gene3D" id="3.30.70.1820">
    <property type="entry name" value="L1 transposable element, RRM domain"/>
    <property type="match status" value="1"/>
</dbReference>
<sequence>MLDSKLSEVNNSIKDLTALVTKNTNSITSIDMKCEVIDQNMKRNSLRFVGVPEVRNEDIIQTLIPLISNTLRVPCNTSDFDCAYRIGGSSKSASPRTVLVQMISNVKRNQIYSARKLLKGFNISIFEDLTAFRYDLLSAAKKRFGKTSAWSSGGKIFAWSPSDNKRRLINSLADLEDEDLDVIGLSETWLDSGIPDIGLMIDGYSLVRNDRNSRGGGVAFYVKNIIKYKVIGTHDALSLLEQLWIGVKVAGKKNMFGNCVQTSKSEFN</sequence>
<dbReference type="Gene3D" id="3.60.10.10">
    <property type="entry name" value="Endonuclease/exonuclease/phosphatase"/>
    <property type="match status" value="1"/>
</dbReference>
<evidence type="ECO:0008006" key="3">
    <source>
        <dbReference type="Google" id="ProtNLM"/>
    </source>
</evidence>
<accession>A0AAV8VC24</accession>
<dbReference type="Proteomes" id="UP001159042">
    <property type="component" value="Unassembled WGS sequence"/>
</dbReference>
<dbReference type="EMBL" id="JANEYG010000158">
    <property type="protein sequence ID" value="KAJ8911851.1"/>
    <property type="molecule type" value="Genomic_DNA"/>
</dbReference>
<dbReference type="SUPFAM" id="SSF56219">
    <property type="entry name" value="DNase I-like"/>
    <property type="match status" value="1"/>
</dbReference>
<reference evidence="1 2" key="1">
    <citation type="journal article" date="2023" name="Insect Mol. Biol.">
        <title>Genome sequencing provides insights into the evolution of gene families encoding plant cell wall-degrading enzymes in longhorned beetles.</title>
        <authorList>
            <person name="Shin N.R."/>
            <person name="Okamura Y."/>
            <person name="Kirsch R."/>
            <person name="Pauchet Y."/>
        </authorList>
    </citation>
    <scope>NUCLEOTIDE SEQUENCE [LARGE SCALE GENOMIC DNA]</scope>
    <source>
        <strain evidence="1">EAD_L_NR</strain>
    </source>
</reference>
<name>A0AAV8VC24_9CUCU</name>
<gene>
    <name evidence="1" type="ORF">NQ315_012516</name>
</gene>
<dbReference type="InterPro" id="IPR036691">
    <property type="entry name" value="Endo/exonu/phosph_ase_sf"/>
</dbReference>
<organism evidence="1 2">
    <name type="scientific">Exocentrus adspersus</name>
    <dbReference type="NCBI Taxonomy" id="1586481"/>
    <lineage>
        <taxon>Eukaryota</taxon>
        <taxon>Metazoa</taxon>
        <taxon>Ecdysozoa</taxon>
        <taxon>Arthropoda</taxon>
        <taxon>Hexapoda</taxon>
        <taxon>Insecta</taxon>
        <taxon>Pterygota</taxon>
        <taxon>Neoptera</taxon>
        <taxon>Endopterygota</taxon>
        <taxon>Coleoptera</taxon>
        <taxon>Polyphaga</taxon>
        <taxon>Cucujiformia</taxon>
        <taxon>Chrysomeloidea</taxon>
        <taxon>Cerambycidae</taxon>
        <taxon>Lamiinae</taxon>
        <taxon>Acanthocinini</taxon>
        <taxon>Exocentrus</taxon>
    </lineage>
</organism>
<dbReference type="AlphaFoldDB" id="A0AAV8VC24"/>
<keyword evidence="2" id="KW-1185">Reference proteome</keyword>
<protein>
    <recommendedName>
        <fullName evidence="3">Endonuclease-reverse transcriptase</fullName>
    </recommendedName>
</protein>
<comment type="caution">
    <text evidence="1">The sequence shown here is derived from an EMBL/GenBank/DDBJ whole genome shotgun (WGS) entry which is preliminary data.</text>
</comment>
<evidence type="ECO:0000313" key="1">
    <source>
        <dbReference type="EMBL" id="KAJ8911851.1"/>
    </source>
</evidence>